<proteinExistence type="predicted"/>
<feature type="compositionally biased region" description="Polar residues" evidence="1">
    <location>
        <begin position="325"/>
        <end position="337"/>
    </location>
</feature>
<name>A0A8J9S2Y5_PHATR</name>
<protein>
    <submittedName>
        <fullName evidence="2">Uncharacterized protein</fullName>
    </submittedName>
</protein>
<feature type="compositionally biased region" description="Basic and acidic residues" evidence="1">
    <location>
        <begin position="57"/>
        <end position="66"/>
    </location>
</feature>
<feature type="compositionally biased region" description="Basic residues" evidence="1">
    <location>
        <begin position="290"/>
        <end position="301"/>
    </location>
</feature>
<feature type="region of interest" description="Disordered" evidence="1">
    <location>
        <begin position="37"/>
        <end position="90"/>
    </location>
</feature>
<evidence type="ECO:0000313" key="2">
    <source>
        <dbReference type="EMBL" id="CAG9280081.1"/>
    </source>
</evidence>
<sequence>MTSVGSRWSRPLLRSVSRLRGPTVVNRPEVTVTIFTRCMGGGPRNPEHRGTNGKKSRPWEREEVKSRPPSRRKQRQLAEPPSPTRHSKFLDMPIPSSVMPYVEKMTSYVKEDWLLKFPLGARIRRLQRDVAWRMNRRISPGKLPYEHLVPVVGYWKKNDVVDIVLKPDGELLVRPLANDERTSRIQAMANETWTKRKLSGLMTKPISEHVQDLTPQLDSFFFEECLPQLSGGITVRKLRRKMAYSELGKNNPNLLSDSALIPFVGHWKELGLLRTIRYGKKQEIIMLPPKKAKQKKNKARRQKEADANEVDLESNSDAGPECDFNATSENHSNAMSGKNSDALLEIISDEEAGNGGVGKGF</sequence>
<dbReference type="AlphaFoldDB" id="A0A8J9S2Y5"/>
<accession>A0A8J9S2Y5</accession>
<feature type="region of interest" description="Disordered" evidence="1">
    <location>
        <begin position="290"/>
        <end position="337"/>
    </location>
</feature>
<dbReference type="EMBL" id="OU594953">
    <property type="protein sequence ID" value="CAG9280081.1"/>
    <property type="molecule type" value="Genomic_DNA"/>
</dbReference>
<dbReference type="Proteomes" id="UP000836788">
    <property type="component" value="Chromosome 12"/>
</dbReference>
<gene>
    <name evidence="2" type="ORF">PTTT1_LOCUS12146</name>
</gene>
<reference evidence="2" key="1">
    <citation type="submission" date="2022-02" db="EMBL/GenBank/DDBJ databases">
        <authorList>
            <person name="Giguere J D."/>
        </authorList>
    </citation>
    <scope>NUCLEOTIDE SEQUENCE</scope>
    <source>
        <strain evidence="2">CCAP 1055/1</strain>
    </source>
</reference>
<evidence type="ECO:0000256" key="1">
    <source>
        <dbReference type="SAM" id="MobiDB-lite"/>
    </source>
</evidence>
<organism evidence="2">
    <name type="scientific">Phaeodactylum tricornutum</name>
    <name type="common">Diatom</name>
    <dbReference type="NCBI Taxonomy" id="2850"/>
    <lineage>
        <taxon>Eukaryota</taxon>
        <taxon>Sar</taxon>
        <taxon>Stramenopiles</taxon>
        <taxon>Ochrophyta</taxon>
        <taxon>Bacillariophyta</taxon>
        <taxon>Bacillariophyceae</taxon>
        <taxon>Bacillariophycidae</taxon>
        <taxon>Naviculales</taxon>
        <taxon>Phaeodactylaceae</taxon>
        <taxon>Phaeodactylum</taxon>
    </lineage>
</organism>